<feature type="transmembrane region" description="Helical" evidence="7">
    <location>
        <begin position="293"/>
        <end position="313"/>
    </location>
</feature>
<comment type="caution">
    <text evidence="9">The sequence shown here is derived from an EMBL/GenBank/DDBJ whole genome shotgun (WGS) entry which is preliminary data.</text>
</comment>
<keyword evidence="4 7" id="KW-0812">Transmembrane</keyword>
<feature type="transmembrane region" description="Helical" evidence="7">
    <location>
        <begin position="164"/>
        <end position="187"/>
    </location>
</feature>
<evidence type="ECO:0000313" key="10">
    <source>
        <dbReference type="Proteomes" id="UP000298210"/>
    </source>
</evidence>
<feature type="transmembrane region" description="Helical" evidence="7">
    <location>
        <begin position="387"/>
        <end position="405"/>
    </location>
</feature>
<dbReference type="InterPro" id="IPR011701">
    <property type="entry name" value="MFS"/>
</dbReference>
<proteinExistence type="predicted"/>
<organism evidence="9 10">
    <name type="scientific">Shouchella lehensis</name>
    <dbReference type="NCBI Taxonomy" id="300825"/>
    <lineage>
        <taxon>Bacteria</taxon>
        <taxon>Bacillati</taxon>
        <taxon>Bacillota</taxon>
        <taxon>Bacilli</taxon>
        <taxon>Bacillales</taxon>
        <taxon>Bacillaceae</taxon>
        <taxon>Shouchella</taxon>
    </lineage>
</organism>
<dbReference type="InterPro" id="IPR036259">
    <property type="entry name" value="MFS_trans_sf"/>
</dbReference>
<dbReference type="GO" id="GO:0005886">
    <property type="term" value="C:plasma membrane"/>
    <property type="evidence" value="ECO:0007669"/>
    <property type="project" value="UniProtKB-SubCell"/>
</dbReference>
<evidence type="ECO:0000256" key="6">
    <source>
        <dbReference type="ARBA" id="ARBA00023136"/>
    </source>
</evidence>
<feature type="transmembrane region" description="Helical" evidence="7">
    <location>
        <begin position="359"/>
        <end position="381"/>
    </location>
</feature>
<feature type="transmembrane region" description="Helical" evidence="7">
    <location>
        <begin position="105"/>
        <end position="126"/>
    </location>
</feature>
<dbReference type="PANTHER" id="PTHR23517">
    <property type="entry name" value="RESISTANCE PROTEIN MDTM, PUTATIVE-RELATED-RELATED"/>
    <property type="match status" value="1"/>
</dbReference>
<dbReference type="EMBL" id="SNUX01000004">
    <property type="protein sequence ID" value="TES46343.1"/>
    <property type="molecule type" value="Genomic_DNA"/>
</dbReference>
<dbReference type="Gene3D" id="1.20.1250.20">
    <property type="entry name" value="MFS general substrate transporter like domains"/>
    <property type="match status" value="2"/>
</dbReference>
<dbReference type="GO" id="GO:0022857">
    <property type="term" value="F:transmembrane transporter activity"/>
    <property type="evidence" value="ECO:0007669"/>
    <property type="project" value="InterPro"/>
</dbReference>
<keyword evidence="3" id="KW-1003">Cell membrane</keyword>
<dbReference type="Proteomes" id="UP000298210">
    <property type="component" value="Unassembled WGS sequence"/>
</dbReference>
<dbReference type="PROSITE" id="PS50850">
    <property type="entry name" value="MFS"/>
    <property type="match status" value="1"/>
</dbReference>
<dbReference type="InterPro" id="IPR020846">
    <property type="entry name" value="MFS_dom"/>
</dbReference>
<sequence>MSSFRSFSQTIQIRLLLMFMAKLTTMMVIPYLIIYFSAKLGVITSGFMLIAVIMASVAGAMIGGPAADRFGRKKLILLFESIIIISYLGAALSNGSWGTSALATFLFFLMAQFSTGAVNPIYQALILDCSQPNERQEIYTYSYWLGNISVAIGSLLGAMLFNKFLFFLLLSVACTSLVAVIVTIFFIQETMPRKTELRHTSKKLACRKNLAKRLGERGFLTFCFASLLVVAMEEQLTNYLGIRFVQEIQKGEGVLILLSTEASGIEMLGLLKVENTVLVILFTLGIAKWTKKWSPYVTLLGGVLLFFIGYITLSISTTPFILIIGMFIASIGEVLYMPIKQTMLATIVPDHARSTYMSWYQIALLLGVCSAGAFLVISHWLSFTTMTFLFCLIGLGSVILFYRFIQNMDEERKDNRFRQEV</sequence>
<feature type="transmembrane region" description="Helical" evidence="7">
    <location>
        <begin position="42"/>
        <end position="63"/>
    </location>
</feature>
<feature type="transmembrane region" description="Helical" evidence="7">
    <location>
        <begin position="319"/>
        <end position="339"/>
    </location>
</feature>
<evidence type="ECO:0000313" key="9">
    <source>
        <dbReference type="EMBL" id="TES46343.1"/>
    </source>
</evidence>
<dbReference type="PANTHER" id="PTHR23517:SF3">
    <property type="entry name" value="INTEGRAL MEMBRANE TRANSPORT PROTEIN"/>
    <property type="match status" value="1"/>
</dbReference>
<reference evidence="9 10" key="1">
    <citation type="submission" date="2019-03" db="EMBL/GenBank/DDBJ databases">
        <authorList>
            <person name="Liu G."/>
        </authorList>
    </citation>
    <scope>NUCLEOTIDE SEQUENCE [LARGE SCALE GENOMIC DNA]</scope>
    <source>
        <strain evidence="9 10">DSM 19099</strain>
    </source>
</reference>
<gene>
    <name evidence="9" type="ORF">E2L03_16720</name>
</gene>
<name>A0A4Y7WFF7_9BACI</name>
<feature type="transmembrane region" description="Helical" evidence="7">
    <location>
        <begin position="75"/>
        <end position="93"/>
    </location>
</feature>
<dbReference type="AlphaFoldDB" id="A0A4Y7WFF7"/>
<feature type="transmembrane region" description="Helical" evidence="7">
    <location>
        <begin position="15"/>
        <end position="36"/>
    </location>
</feature>
<evidence type="ECO:0000256" key="5">
    <source>
        <dbReference type="ARBA" id="ARBA00022989"/>
    </source>
</evidence>
<keyword evidence="6 7" id="KW-0472">Membrane</keyword>
<feature type="transmembrane region" description="Helical" evidence="7">
    <location>
        <begin position="138"/>
        <end position="158"/>
    </location>
</feature>
<evidence type="ECO:0000259" key="8">
    <source>
        <dbReference type="PROSITE" id="PS50850"/>
    </source>
</evidence>
<keyword evidence="5 7" id="KW-1133">Transmembrane helix</keyword>
<accession>A0A4Y7WFF7</accession>
<evidence type="ECO:0000256" key="7">
    <source>
        <dbReference type="SAM" id="Phobius"/>
    </source>
</evidence>
<keyword evidence="2" id="KW-0813">Transport</keyword>
<evidence type="ECO:0000256" key="4">
    <source>
        <dbReference type="ARBA" id="ARBA00022692"/>
    </source>
</evidence>
<protein>
    <submittedName>
        <fullName evidence="9">MFS transporter</fullName>
    </submittedName>
</protein>
<dbReference type="InterPro" id="IPR050171">
    <property type="entry name" value="MFS_Transporters"/>
</dbReference>
<dbReference type="Pfam" id="PF07690">
    <property type="entry name" value="MFS_1"/>
    <property type="match status" value="1"/>
</dbReference>
<evidence type="ECO:0000256" key="1">
    <source>
        <dbReference type="ARBA" id="ARBA00004651"/>
    </source>
</evidence>
<evidence type="ECO:0000256" key="2">
    <source>
        <dbReference type="ARBA" id="ARBA00022448"/>
    </source>
</evidence>
<dbReference type="SUPFAM" id="SSF103473">
    <property type="entry name" value="MFS general substrate transporter"/>
    <property type="match status" value="1"/>
</dbReference>
<comment type="subcellular location">
    <subcellularLocation>
        <location evidence="1">Cell membrane</location>
        <topology evidence="1">Multi-pass membrane protein</topology>
    </subcellularLocation>
</comment>
<evidence type="ECO:0000256" key="3">
    <source>
        <dbReference type="ARBA" id="ARBA00022475"/>
    </source>
</evidence>
<feature type="domain" description="Major facilitator superfamily (MFS) profile" evidence="8">
    <location>
        <begin position="1"/>
        <end position="409"/>
    </location>
</feature>
<dbReference type="RefSeq" id="WP_134259712.1">
    <property type="nucleotide sequence ID" value="NZ_LDIM01000013.1"/>
</dbReference>